<dbReference type="Ensembl" id="ENSCGRT00001028495.1">
    <property type="protein sequence ID" value="ENSCGRP00001024249.1"/>
    <property type="gene ID" value="ENSCGRG00001022223.1"/>
</dbReference>
<dbReference type="AlphaFoldDB" id="A0A8C2MUK3"/>
<dbReference type="InterPro" id="IPR039974">
    <property type="entry name" value="Splicing_factor_SLU7"/>
</dbReference>
<dbReference type="GO" id="GO:0005681">
    <property type="term" value="C:spliceosomal complex"/>
    <property type="evidence" value="ECO:0007669"/>
    <property type="project" value="UniProtKB-UniRule"/>
</dbReference>
<keyword evidence="7 10" id="KW-0539">Nucleus</keyword>
<dbReference type="Proteomes" id="UP000694386">
    <property type="component" value="Unplaced"/>
</dbReference>
<feature type="compositionally biased region" description="Basic and acidic residues" evidence="11">
    <location>
        <begin position="19"/>
        <end position="39"/>
    </location>
</feature>
<sequence length="488" mass="56702">LLATAVDTVNATPIDELEEPKKMTREDRRKNTELEEQRKLGNATAEVDEEGKDINPHIPQYISSVAWYIDPSKTPTLKHQRKQPGKEKQFSSSREWYKRGVKENSVSTKYGKGACENGGAMTHKNEDCFKRPRRVGANFTGTSIAPEEHIQPQLILKTLKLKEELASGKLMGQANSPKHQWGQEEPNSQKKKDHNSEKEDEDKYADDIDMPGQNFISKRYITVQNLRIREDTAKFRNLDPNSAYYNPKTRAMREYPYVNTGKNPDEVSYAGDNCVRYTGDTCSMAQTQLFTWEAYGKGTEVHLQADPTKLELLYTSFKVKKEDFKEQQNESILEKYGGQEHLDAAPAELLLAQTDYVEYSRHGTVMKGQERTVACSKYEEDVKIHNHMHIWGSYWKEEEKKKKKRKKHQKSSSHSDKDRKHKKRKKAVNAEETRLLHVKEIMQIDEWKRPYSSICETQEPNEEEMEAYRMKQQRPDDPMVSFLGYSHR</sequence>
<feature type="region of interest" description="Disordered" evidence="11">
    <location>
        <begin position="172"/>
        <end position="209"/>
    </location>
</feature>
<dbReference type="PANTHER" id="PTHR12942:SF2">
    <property type="entry name" value="PRE-MRNA-SPLICING FACTOR SLU7"/>
    <property type="match status" value="1"/>
</dbReference>
<feature type="compositionally biased region" description="Acidic residues" evidence="11">
    <location>
        <begin position="198"/>
        <end position="209"/>
    </location>
</feature>
<accession>A0A8C2MUK3</accession>
<keyword evidence="6 10" id="KW-0508">mRNA splicing</keyword>
<feature type="compositionally biased region" description="Basic residues" evidence="11">
    <location>
        <begin position="401"/>
        <end position="411"/>
    </location>
</feature>
<evidence type="ECO:0000256" key="3">
    <source>
        <dbReference type="ARBA" id="ARBA00021377"/>
    </source>
</evidence>
<evidence type="ECO:0000256" key="10">
    <source>
        <dbReference type="RuleBase" id="RU367071"/>
    </source>
</evidence>
<evidence type="ECO:0000313" key="13">
    <source>
        <dbReference type="Ensembl" id="ENSCGRP00001024249.1"/>
    </source>
</evidence>
<evidence type="ECO:0000313" key="14">
    <source>
        <dbReference type="Proteomes" id="UP000694386"/>
    </source>
</evidence>
<evidence type="ECO:0000256" key="5">
    <source>
        <dbReference type="ARBA" id="ARBA00022728"/>
    </source>
</evidence>
<feature type="compositionally biased region" description="Basic and acidic residues" evidence="11">
    <location>
        <begin position="187"/>
        <end position="197"/>
    </location>
</feature>
<feature type="region of interest" description="Disordered" evidence="11">
    <location>
        <begin position="73"/>
        <end position="97"/>
    </location>
</feature>
<organism evidence="13 14">
    <name type="scientific">Cricetulus griseus</name>
    <name type="common">Chinese hamster</name>
    <name type="synonym">Cricetulus barabensis griseus</name>
    <dbReference type="NCBI Taxonomy" id="10029"/>
    <lineage>
        <taxon>Eukaryota</taxon>
        <taxon>Metazoa</taxon>
        <taxon>Chordata</taxon>
        <taxon>Craniata</taxon>
        <taxon>Vertebrata</taxon>
        <taxon>Euteleostomi</taxon>
        <taxon>Mammalia</taxon>
        <taxon>Eutheria</taxon>
        <taxon>Euarchontoglires</taxon>
        <taxon>Glires</taxon>
        <taxon>Rodentia</taxon>
        <taxon>Myomorpha</taxon>
        <taxon>Muroidea</taxon>
        <taxon>Cricetidae</taxon>
        <taxon>Cricetinae</taxon>
        <taxon>Cricetulus</taxon>
    </lineage>
</organism>
<evidence type="ECO:0000256" key="8">
    <source>
        <dbReference type="ARBA" id="ARBA00045201"/>
    </source>
</evidence>
<evidence type="ECO:0000256" key="4">
    <source>
        <dbReference type="ARBA" id="ARBA00022664"/>
    </source>
</evidence>
<dbReference type="GO" id="GO:0000398">
    <property type="term" value="P:mRNA splicing, via spliceosome"/>
    <property type="evidence" value="ECO:0007669"/>
    <property type="project" value="UniProtKB-UniRule"/>
</dbReference>
<feature type="region of interest" description="Disordered" evidence="11">
    <location>
        <begin position="401"/>
        <end position="431"/>
    </location>
</feature>
<evidence type="ECO:0000256" key="11">
    <source>
        <dbReference type="SAM" id="MobiDB-lite"/>
    </source>
</evidence>
<feature type="region of interest" description="Disordered" evidence="11">
    <location>
        <begin position="469"/>
        <end position="488"/>
    </location>
</feature>
<comment type="function">
    <text evidence="10">Involved in pre-mRNA splicing.</text>
</comment>
<reference evidence="13" key="1">
    <citation type="submission" date="2025-08" db="UniProtKB">
        <authorList>
            <consortium name="Ensembl"/>
        </authorList>
    </citation>
    <scope>IDENTIFICATION</scope>
</reference>
<dbReference type="GO" id="GO:0030628">
    <property type="term" value="F:pre-mRNA 3'-splice site binding"/>
    <property type="evidence" value="ECO:0007669"/>
    <property type="project" value="UniProtKB-UniRule"/>
</dbReference>
<reference evidence="13" key="2">
    <citation type="submission" date="2025-09" db="UniProtKB">
        <authorList>
            <consortium name="Ensembl"/>
        </authorList>
    </citation>
    <scope>IDENTIFICATION</scope>
</reference>
<feature type="compositionally biased region" description="Basic and acidic residues" evidence="11">
    <location>
        <begin position="84"/>
        <end position="97"/>
    </location>
</feature>
<evidence type="ECO:0000256" key="1">
    <source>
        <dbReference type="ARBA" id="ARBA00004123"/>
    </source>
</evidence>
<comment type="subunit">
    <text evidence="9">Component of pre-catalytic, catalytic and post-catalytic spliceosomes. Associates with the spliceosome prior to recognition of the 3'-splice site for step II, probably during catalysis of step I.</text>
</comment>
<dbReference type="InterPro" id="IPR021715">
    <property type="entry name" value="Slu7_dom"/>
</dbReference>
<evidence type="ECO:0000256" key="2">
    <source>
        <dbReference type="ARBA" id="ARBA00007203"/>
    </source>
</evidence>
<keyword evidence="4 10" id="KW-0507">mRNA processing</keyword>
<protein>
    <recommendedName>
        <fullName evidence="3 10">Pre-mRNA-splicing factor SLU7</fullName>
    </recommendedName>
</protein>
<evidence type="ECO:0000256" key="7">
    <source>
        <dbReference type="ARBA" id="ARBA00023242"/>
    </source>
</evidence>
<comment type="function">
    <text evidence="8">Required for pre-mRNA splicing as component of the spliceosome. Participates in the second catalytic step of pre-mRNA splicing, when the free hydroxyl group of exon I attacks the 3'-splice site to generate spliced mRNA and the excised lariat intron. Required for holding exon 1 properly in the spliceosome and for correct AG identification when more than one possible AG exists in 3'-splicing site region. May be involved in the activation of proximal AG. Probably also involved in alternative splicing regulation.</text>
</comment>
<dbReference type="PANTHER" id="PTHR12942">
    <property type="entry name" value="STEP II SPLICING FACTOR SLU7"/>
    <property type="match status" value="1"/>
</dbReference>
<evidence type="ECO:0000259" key="12">
    <source>
        <dbReference type="Pfam" id="PF11708"/>
    </source>
</evidence>
<proteinExistence type="inferred from homology"/>
<evidence type="ECO:0000256" key="6">
    <source>
        <dbReference type="ARBA" id="ARBA00023187"/>
    </source>
</evidence>
<feature type="domain" description="Pre-mRNA-splicing factor SLU7" evidence="12">
    <location>
        <begin position="180"/>
        <end position="393"/>
    </location>
</feature>
<dbReference type="Pfam" id="PF11708">
    <property type="entry name" value="Slu7"/>
    <property type="match status" value="1"/>
</dbReference>
<keyword evidence="5 10" id="KW-0747">Spliceosome</keyword>
<comment type="subunit">
    <text evidence="10">Associated with the spliceosome.</text>
</comment>
<feature type="region of interest" description="Disordered" evidence="11">
    <location>
        <begin position="1"/>
        <end position="56"/>
    </location>
</feature>
<comment type="similarity">
    <text evidence="2 10">Belongs to the SLU7 family.</text>
</comment>
<evidence type="ECO:0000256" key="9">
    <source>
        <dbReference type="ARBA" id="ARBA00046810"/>
    </source>
</evidence>
<name>A0A8C2MUK3_CRIGR</name>
<comment type="subcellular location">
    <subcellularLocation>
        <location evidence="1 10">Nucleus</location>
    </subcellularLocation>
</comment>